<evidence type="ECO:0000256" key="6">
    <source>
        <dbReference type="ARBA" id="ARBA00023125"/>
    </source>
</evidence>
<protein>
    <recommendedName>
        <fullName evidence="9">Protection of telomeres protein 1 ssDNA-binding domain-containing protein</fullName>
    </recommendedName>
</protein>
<evidence type="ECO:0000256" key="8">
    <source>
        <dbReference type="SAM" id="MobiDB-lite"/>
    </source>
</evidence>
<dbReference type="InterPro" id="IPR032042">
    <property type="entry name" value="POT1PC"/>
</dbReference>
<evidence type="ECO:0000256" key="4">
    <source>
        <dbReference type="ARBA" id="ARBA00022454"/>
    </source>
</evidence>
<dbReference type="GO" id="GO:0016233">
    <property type="term" value="P:telomere capping"/>
    <property type="evidence" value="ECO:0007669"/>
    <property type="project" value="TreeGrafter"/>
</dbReference>
<proteinExistence type="inferred from homology"/>
<comment type="caution">
    <text evidence="10">The sequence shown here is derived from an EMBL/GenBank/DDBJ whole genome shotgun (WGS) entry which is preliminary data.</text>
</comment>
<keyword evidence="11" id="KW-1185">Reference proteome</keyword>
<dbReference type="RefSeq" id="XP_017992989.1">
    <property type="nucleotide sequence ID" value="XM_018136941.1"/>
</dbReference>
<dbReference type="OrthoDB" id="2186770at2759"/>
<evidence type="ECO:0000313" key="11">
    <source>
        <dbReference type="Proteomes" id="UP000037751"/>
    </source>
</evidence>
<evidence type="ECO:0000256" key="2">
    <source>
        <dbReference type="ARBA" id="ARBA00004574"/>
    </source>
</evidence>
<evidence type="ECO:0000259" key="9">
    <source>
        <dbReference type="Pfam" id="PF16686"/>
    </source>
</evidence>
<evidence type="ECO:0000256" key="3">
    <source>
        <dbReference type="ARBA" id="ARBA00008442"/>
    </source>
</evidence>
<sequence>MGRSRRRRTGGGRVDTPASMPATFAYPIPDDRVGPPFASTTERRTHTRTPTLALDASERDMLGMYVTPPLWMARIAQGRGACVCTEGLLTDVPDAVHGAPPSFHCVLQAEGDTYIPLTITGRHALALHQALQRQHPANEPIPVFLSGYGAEIVRIPSSDTPRAGVVWSDRIALKAQVDVNDADTMQLWFEGDRASPAQVVLQRIDEPRTLTMDSDAWYATHPTYTSDTPLDPPASASMPPMAPPPSDAAHPWLTPSTWDGHLYTPIHALRAGTTANVVGIVVDVPLQHAPKRRANGTMSDAMLRLSLRQPYTEAGVPSLLPGNVFARTSEQLPLHVSAGDAMLLRGIQIHMYNERANLVGPAFVPWSWATMSATSRALAHSSEGPRVGEQERAVLDRLLQTHQTPRSSKRPLSTLDQLEQDTFVDLIVQIVNVYVKGTVPDVYVADFTSNSAFYGNDARLARQYSLPQPLQHFGYVFQVGLWGQQAPLALRLQPGQLVRMDNVRVKRTASGFLHGSIGHQNDPGYDIHILTDKDPSVQALLQRRTQWLQKVTSTPAATPPPPVVRGEKRTASSSPPWAERDVKPSPAASPGRDVQALPPASLLPPSPPPPVHAPRYRLDSDDSESTFAYVWNE</sequence>
<dbReference type="PANTHER" id="PTHR14513:SF0">
    <property type="entry name" value="PROTECTION OF TELOMERES PROTEIN 1"/>
    <property type="match status" value="1"/>
</dbReference>
<keyword evidence="4" id="KW-0158">Chromosome</keyword>
<dbReference type="STRING" id="77020.A0A0M8MRJ7"/>
<feature type="region of interest" description="Disordered" evidence="8">
    <location>
        <begin position="551"/>
        <end position="624"/>
    </location>
</feature>
<dbReference type="AlphaFoldDB" id="A0A0M8MRJ7"/>
<comment type="similarity">
    <text evidence="3">Belongs to the telombin family.</text>
</comment>
<dbReference type="EMBL" id="LGAV01000002">
    <property type="protein sequence ID" value="KOS15357.1"/>
    <property type="molecule type" value="Genomic_DNA"/>
</dbReference>
<dbReference type="Pfam" id="PF16686">
    <property type="entry name" value="POT1PC"/>
    <property type="match status" value="1"/>
</dbReference>
<comment type="subcellular location">
    <subcellularLocation>
        <location evidence="2">Chromosome</location>
        <location evidence="2">Telomere</location>
    </subcellularLocation>
    <subcellularLocation>
        <location evidence="1">Nucleus</location>
    </subcellularLocation>
</comment>
<reference evidence="10 11" key="1">
    <citation type="submission" date="2015-07" db="EMBL/GenBank/DDBJ databases">
        <title>Draft Genome Sequence of Malassezia furfur CBS1878 and Malassezia pachydermatis CBS1879.</title>
        <authorList>
            <person name="Triana S."/>
            <person name="Ohm R."/>
            <person name="Gonzalez A."/>
            <person name="DeCock H."/>
            <person name="Restrepo S."/>
            <person name="Celis A."/>
        </authorList>
    </citation>
    <scope>NUCLEOTIDE SEQUENCE [LARGE SCALE GENOMIC DNA]</scope>
    <source>
        <strain evidence="10 11">CBS 1879</strain>
    </source>
</reference>
<dbReference type="Gene3D" id="2.40.50.140">
    <property type="entry name" value="Nucleic acid-binding proteins"/>
    <property type="match status" value="2"/>
</dbReference>
<accession>A0A0M8MRJ7</accession>
<dbReference type="GO" id="GO:0010521">
    <property type="term" value="F:telomerase inhibitor activity"/>
    <property type="evidence" value="ECO:0007669"/>
    <property type="project" value="TreeGrafter"/>
</dbReference>
<evidence type="ECO:0000256" key="1">
    <source>
        <dbReference type="ARBA" id="ARBA00004123"/>
    </source>
</evidence>
<evidence type="ECO:0000313" key="10">
    <source>
        <dbReference type="EMBL" id="KOS15357.1"/>
    </source>
</evidence>
<feature type="compositionally biased region" description="Pro residues" evidence="8">
    <location>
        <begin position="601"/>
        <end position="612"/>
    </location>
</feature>
<keyword evidence="5" id="KW-0779">Telomere</keyword>
<feature type="region of interest" description="Disordered" evidence="8">
    <location>
        <begin position="226"/>
        <end position="245"/>
    </location>
</feature>
<dbReference type="GO" id="GO:0000783">
    <property type="term" value="C:nuclear telomere cap complex"/>
    <property type="evidence" value="ECO:0007669"/>
    <property type="project" value="TreeGrafter"/>
</dbReference>
<dbReference type="SUPFAM" id="SSF50249">
    <property type="entry name" value="Nucleic acid-binding proteins"/>
    <property type="match status" value="2"/>
</dbReference>
<feature type="domain" description="Protection of telomeres protein 1 ssDNA-binding" evidence="9">
    <location>
        <begin position="415"/>
        <end position="549"/>
    </location>
</feature>
<evidence type="ECO:0000256" key="7">
    <source>
        <dbReference type="ARBA" id="ARBA00023242"/>
    </source>
</evidence>
<dbReference type="InterPro" id="IPR028389">
    <property type="entry name" value="POT1"/>
</dbReference>
<name>A0A0M8MRJ7_9BASI</name>
<keyword evidence="6" id="KW-0238">DNA-binding</keyword>
<dbReference type="InterPro" id="IPR012340">
    <property type="entry name" value="NA-bd_OB-fold"/>
</dbReference>
<dbReference type="GO" id="GO:0032210">
    <property type="term" value="P:regulation of telomere maintenance via telomerase"/>
    <property type="evidence" value="ECO:0007669"/>
    <property type="project" value="TreeGrafter"/>
</dbReference>
<gene>
    <name evidence="10" type="ORF">Malapachy_2452</name>
</gene>
<evidence type="ECO:0000256" key="5">
    <source>
        <dbReference type="ARBA" id="ARBA00022895"/>
    </source>
</evidence>
<dbReference type="PANTHER" id="PTHR14513">
    <property type="entry name" value="PROTECTION OF TELOMERES 1"/>
    <property type="match status" value="1"/>
</dbReference>
<dbReference type="GeneID" id="28728816"/>
<organism evidence="10 11">
    <name type="scientific">Malassezia pachydermatis</name>
    <dbReference type="NCBI Taxonomy" id="77020"/>
    <lineage>
        <taxon>Eukaryota</taxon>
        <taxon>Fungi</taxon>
        <taxon>Dikarya</taxon>
        <taxon>Basidiomycota</taxon>
        <taxon>Ustilaginomycotina</taxon>
        <taxon>Malasseziomycetes</taxon>
        <taxon>Malasseziales</taxon>
        <taxon>Malasseziaceae</taxon>
        <taxon>Malassezia</taxon>
    </lineage>
</organism>
<dbReference type="Proteomes" id="UP000037751">
    <property type="component" value="Unassembled WGS sequence"/>
</dbReference>
<dbReference type="VEuPathDB" id="FungiDB:Malapachy_2452"/>
<keyword evidence="7" id="KW-0539">Nucleus</keyword>
<feature type="region of interest" description="Disordered" evidence="8">
    <location>
        <begin position="1"/>
        <end position="48"/>
    </location>
</feature>
<feature type="compositionally biased region" description="Basic residues" evidence="8">
    <location>
        <begin position="1"/>
        <end position="10"/>
    </location>
</feature>
<dbReference type="GO" id="GO:0098505">
    <property type="term" value="F:G-rich strand telomeric DNA binding"/>
    <property type="evidence" value="ECO:0007669"/>
    <property type="project" value="TreeGrafter"/>
</dbReference>